<dbReference type="PANTHER" id="PTHR30126:SF39">
    <property type="entry name" value="HTH-TYPE TRANSCRIPTIONAL REGULATOR CYSL"/>
    <property type="match status" value="1"/>
</dbReference>
<comment type="caution">
    <text evidence="6">The sequence shown here is derived from an EMBL/GenBank/DDBJ whole genome shotgun (WGS) entry which is preliminary data.</text>
</comment>
<dbReference type="SUPFAM" id="SSF53850">
    <property type="entry name" value="Periplasmic binding protein-like II"/>
    <property type="match status" value="1"/>
</dbReference>
<evidence type="ECO:0000256" key="3">
    <source>
        <dbReference type="ARBA" id="ARBA00023125"/>
    </source>
</evidence>
<accession>A0A4R2NXW9</accession>
<dbReference type="RefSeq" id="WP_132746560.1">
    <property type="nucleotide sequence ID" value="NZ_SLXK01000018.1"/>
</dbReference>
<dbReference type="AlphaFoldDB" id="A0A4R2NXW9"/>
<keyword evidence="2" id="KW-0805">Transcription regulation</keyword>
<dbReference type="PROSITE" id="PS50931">
    <property type="entry name" value="HTH_LYSR"/>
    <property type="match status" value="1"/>
</dbReference>
<dbReference type="FunFam" id="1.10.10.10:FF:000001">
    <property type="entry name" value="LysR family transcriptional regulator"/>
    <property type="match status" value="1"/>
</dbReference>
<protein>
    <submittedName>
        <fullName evidence="6">DNA-binding transcriptional LysR family regulator</fullName>
    </submittedName>
</protein>
<evidence type="ECO:0000256" key="1">
    <source>
        <dbReference type="ARBA" id="ARBA00009437"/>
    </source>
</evidence>
<comment type="similarity">
    <text evidence="1">Belongs to the LysR transcriptional regulatory family.</text>
</comment>
<keyword evidence="7" id="KW-1185">Reference proteome</keyword>
<dbReference type="InterPro" id="IPR000847">
    <property type="entry name" value="LysR_HTH_N"/>
</dbReference>
<dbReference type="SUPFAM" id="SSF46785">
    <property type="entry name" value="Winged helix' DNA-binding domain"/>
    <property type="match status" value="1"/>
</dbReference>
<gene>
    <name evidence="6" type="ORF">EV207_11861</name>
</gene>
<dbReference type="Proteomes" id="UP000295416">
    <property type="component" value="Unassembled WGS sequence"/>
</dbReference>
<dbReference type="Gene3D" id="3.40.190.290">
    <property type="match status" value="1"/>
</dbReference>
<dbReference type="Pfam" id="PF03466">
    <property type="entry name" value="LysR_substrate"/>
    <property type="match status" value="1"/>
</dbReference>
<dbReference type="Gene3D" id="1.10.10.10">
    <property type="entry name" value="Winged helix-like DNA-binding domain superfamily/Winged helix DNA-binding domain"/>
    <property type="match status" value="1"/>
</dbReference>
<dbReference type="InterPro" id="IPR036390">
    <property type="entry name" value="WH_DNA-bd_sf"/>
</dbReference>
<dbReference type="GO" id="GO:0003700">
    <property type="term" value="F:DNA-binding transcription factor activity"/>
    <property type="evidence" value="ECO:0007669"/>
    <property type="project" value="InterPro"/>
</dbReference>
<keyword evidence="3 6" id="KW-0238">DNA-binding</keyword>
<dbReference type="GO" id="GO:0000976">
    <property type="term" value="F:transcription cis-regulatory region binding"/>
    <property type="evidence" value="ECO:0007669"/>
    <property type="project" value="TreeGrafter"/>
</dbReference>
<dbReference type="InterPro" id="IPR005119">
    <property type="entry name" value="LysR_subst-bd"/>
</dbReference>
<dbReference type="PANTHER" id="PTHR30126">
    <property type="entry name" value="HTH-TYPE TRANSCRIPTIONAL REGULATOR"/>
    <property type="match status" value="1"/>
</dbReference>
<evidence type="ECO:0000256" key="4">
    <source>
        <dbReference type="ARBA" id="ARBA00023163"/>
    </source>
</evidence>
<dbReference type="EMBL" id="SLXK01000018">
    <property type="protein sequence ID" value="TCP27083.1"/>
    <property type="molecule type" value="Genomic_DNA"/>
</dbReference>
<sequence length="296" mass="33729">MTLEALKTFITVVEEQNFTRAGEKLLLSQPSVSLHIKNLENTFQTKLVDRSPKFLRITPTGQMLYERAKQMLRLYSKTKEEIYAYHHRITGTLKIGASYTIGEYLLPLLLTDFNKEYPDIQLEVIIDNTEKIVQSVKLLQNDIGLIEGHTNEKDLDISPFMEDEMVIVAPTQHVLASKSKVMIDDLQDQTWVTREKGSGTGEFMAHFIRSFGIRTNNLISFSTNQAVKEAVTNGMGISILSLWVVKKAVEQGELAIIHMEEKLFTRMFSYVLSTSIEHNKATNVFIDMLNNPPEQV</sequence>
<organism evidence="6 7">
    <name type="scientific">Scopulibacillus darangshiensis</name>
    <dbReference type="NCBI Taxonomy" id="442528"/>
    <lineage>
        <taxon>Bacteria</taxon>
        <taxon>Bacillati</taxon>
        <taxon>Bacillota</taxon>
        <taxon>Bacilli</taxon>
        <taxon>Bacillales</taxon>
        <taxon>Sporolactobacillaceae</taxon>
        <taxon>Scopulibacillus</taxon>
    </lineage>
</organism>
<dbReference type="CDD" id="cd08420">
    <property type="entry name" value="PBP2_CysL_like"/>
    <property type="match status" value="1"/>
</dbReference>
<dbReference type="Pfam" id="PF00126">
    <property type="entry name" value="HTH_1"/>
    <property type="match status" value="1"/>
</dbReference>
<keyword evidence="4" id="KW-0804">Transcription</keyword>
<evidence type="ECO:0000256" key="2">
    <source>
        <dbReference type="ARBA" id="ARBA00023015"/>
    </source>
</evidence>
<dbReference type="PRINTS" id="PR00039">
    <property type="entry name" value="HTHLYSR"/>
</dbReference>
<name>A0A4R2NXW9_9BACL</name>
<evidence type="ECO:0000313" key="7">
    <source>
        <dbReference type="Proteomes" id="UP000295416"/>
    </source>
</evidence>
<dbReference type="OrthoDB" id="9785745at2"/>
<dbReference type="InterPro" id="IPR036388">
    <property type="entry name" value="WH-like_DNA-bd_sf"/>
</dbReference>
<evidence type="ECO:0000313" key="6">
    <source>
        <dbReference type="EMBL" id="TCP27083.1"/>
    </source>
</evidence>
<proteinExistence type="inferred from homology"/>
<evidence type="ECO:0000259" key="5">
    <source>
        <dbReference type="PROSITE" id="PS50931"/>
    </source>
</evidence>
<feature type="domain" description="HTH lysR-type" evidence="5">
    <location>
        <begin position="1"/>
        <end position="60"/>
    </location>
</feature>
<reference evidence="6 7" key="1">
    <citation type="submission" date="2019-03" db="EMBL/GenBank/DDBJ databases">
        <title>Genomic Encyclopedia of Type Strains, Phase IV (KMG-IV): sequencing the most valuable type-strain genomes for metagenomic binning, comparative biology and taxonomic classification.</title>
        <authorList>
            <person name="Goeker M."/>
        </authorList>
    </citation>
    <scope>NUCLEOTIDE SEQUENCE [LARGE SCALE GENOMIC DNA]</scope>
    <source>
        <strain evidence="6 7">DSM 19377</strain>
    </source>
</reference>